<gene>
    <name evidence="1" type="ORF">CBB_350</name>
</gene>
<protein>
    <submittedName>
        <fullName evidence="1">Uncharacterized protein</fullName>
    </submittedName>
</protein>
<keyword evidence="2" id="KW-1185">Reference proteome</keyword>
<dbReference type="EMBL" id="KU574722">
    <property type="protein sequence ID" value="AMM43913.1"/>
    <property type="molecule type" value="Genomic_DNA"/>
</dbReference>
<reference evidence="2" key="1">
    <citation type="submission" date="2016-01" db="EMBL/GenBank/DDBJ databases">
        <title>Isolation and Characterization of Enterobacteria phage CBB.</title>
        <authorList>
            <person name="Buttimer C.T.H."/>
            <person name="Hendrix H."/>
            <person name="Alexandre H."/>
            <person name="O'Mahony J."/>
            <person name="Lavigne R."/>
            <person name="Coffey A."/>
        </authorList>
    </citation>
    <scope>NUCLEOTIDE SEQUENCE [LARGE SCALE GENOMIC DNA]</scope>
</reference>
<dbReference type="Proteomes" id="UP000223891">
    <property type="component" value="Segment"/>
</dbReference>
<evidence type="ECO:0000313" key="1">
    <source>
        <dbReference type="EMBL" id="AMM43913.1"/>
    </source>
</evidence>
<organism evidence="1 2">
    <name type="scientific">Pectobacterium phage vB_PcaM_CBB</name>
    <dbReference type="NCBI Taxonomy" id="2772511"/>
    <lineage>
        <taxon>Viruses</taxon>
        <taxon>Duplodnaviria</taxon>
        <taxon>Heunggongvirae</taxon>
        <taxon>Uroviricota</taxon>
        <taxon>Caudoviricetes</taxon>
        <taxon>Mimasvirus</taxon>
        <taxon>Mimasvirus CBB</taxon>
    </lineage>
</organism>
<proteinExistence type="predicted"/>
<evidence type="ECO:0000313" key="2">
    <source>
        <dbReference type="Proteomes" id="UP000223891"/>
    </source>
</evidence>
<sequence>MITAICEMSDQACGIEAVRIIENTPESIASFEEEMDEMMCMFGYQLYFYNSIIPDTNSNESIVYQWMRDNEQYEIDVDV</sequence>
<name>A0A1L2CV59_9CAUD</name>
<accession>A0A1L2CV59</accession>